<proteinExistence type="predicted"/>
<gene>
    <name evidence="5" type="ORF">LELG_02302</name>
</gene>
<dbReference type="InParanoid" id="A5DY65"/>
<dbReference type="HOGENOM" id="CLU_023422_0_0_1"/>
<name>A5DY65_LODEL</name>
<dbReference type="PANTHER" id="PTHR22904">
    <property type="entry name" value="TPR REPEAT CONTAINING PROTEIN"/>
    <property type="match status" value="1"/>
</dbReference>
<evidence type="ECO:0000313" key="6">
    <source>
        <dbReference type="Proteomes" id="UP000001996"/>
    </source>
</evidence>
<dbReference type="Gene3D" id="3.80.10.10">
    <property type="entry name" value="Ribonuclease Inhibitor"/>
    <property type="match status" value="1"/>
</dbReference>
<dbReference type="KEGG" id="lel:PVL30_002314"/>
<dbReference type="Gene3D" id="1.25.40.10">
    <property type="entry name" value="Tetratricopeptide repeat domain"/>
    <property type="match status" value="1"/>
</dbReference>
<feature type="region of interest" description="Disordered" evidence="3">
    <location>
        <begin position="186"/>
        <end position="209"/>
    </location>
</feature>
<dbReference type="STRING" id="379508.A5DY65"/>
<accession>A5DY65</accession>
<dbReference type="GO" id="GO:0051879">
    <property type="term" value="F:Hsp90 protein binding"/>
    <property type="evidence" value="ECO:0007669"/>
    <property type="project" value="TreeGrafter"/>
</dbReference>
<protein>
    <recommendedName>
        <fullName evidence="4">F-box domain-containing protein</fullName>
    </recommendedName>
</protein>
<dbReference type="SUPFAM" id="SSF48452">
    <property type="entry name" value="TPR-like"/>
    <property type="match status" value="1"/>
</dbReference>
<dbReference type="Gene3D" id="1.20.1280.50">
    <property type="match status" value="1"/>
</dbReference>
<dbReference type="OMA" id="ISCKGYL"/>
<dbReference type="InterPro" id="IPR032675">
    <property type="entry name" value="LRR_dom_sf"/>
</dbReference>
<feature type="compositionally biased region" description="Low complexity" evidence="3">
    <location>
        <begin position="186"/>
        <end position="201"/>
    </location>
</feature>
<evidence type="ECO:0000259" key="4">
    <source>
        <dbReference type="PROSITE" id="PS50181"/>
    </source>
</evidence>
<dbReference type="InterPro" id="IPR036047">
    <property type="entry name" value="F-box-like_dom_sf"/>
</dbReference>
<dbReference type="InterPro" id="IPR011990">
    <property type="entry name" value="TPR-like_helical_dom_sf"/>
</dbReference>
<keyword evidence="6" id="KW-1185">Reference proteome</keyword>
<keyword evidence="2" id="KW-0802">TPR repeat</keyword>
<feature type="domain" description="F-box" evidence="4">
    <location>
        <begin position="219"/>
        <end position="266"/>
    </location>
</feature>
<dbReference type="Pfam" id="PF12937">
    <property type="entry name" value="F-box-like"/>
    <property type="match status" value="1"/>
</dbReference>
<evidence type="ECO:0000256" key="1">
    <source>
        <dbReference type="ARBA" id="ARBA00022737"/>
    </source>
</evidence>
<dbReference type="EMBL" id="CH981525">
    <property type="protein sequence ID" value="EDK44123.1"/>
    <property type="molecule type" value="Genomic_DNA"/>
</dbReference>
<dbReference type="eggNOG" id="ENOG502QRSD">
    <property type="taxonomic scope" value="Eukaryota"/>
</dbReference>
<dbReference type="SUPFAM" id="SSF52047">
    <property type="entry name" value="RNI-like"/>
    <property type="match status" value="1"/>
</dbReference>
<dbReference type="SUPFAM" id="SSF81383">
    <property type="entry name" value="F-box domain"/>
    <property type="match status" value="1"/>
</dbReference>
<dbReference type="AlphaFoldDB" id="A5DY65"/>
<evidence type="ECO:0000256" key="3">
    <source>
        <dbReference type="SAM" id="MobiDB-lite"/>
    </source>
</evidence>
<sequence length="706" mass="80846">MTNGDHRTAVTCFKTGDYIKALSIFNQLIYKLKQAHFLDLPPLSTLLDQRAAVYEKLGQHDLALRDARLIIEKEPANCKGYLRAGKLLTLQNKKFEAYKLYQEGLYVIDKLSKEARVEVNEKLFASLKQQYRFLNLELKQQSKKLNVLKSSSSRTLSQSSSNSRTLSQSSSSFTSASTLLSRSTSSLSSRSTSRSSSVISKRSQDSPSPANVKRLRICLDPIRILPSEVVAQIFTHVSDAQLLRCLLVSKSWYKALTSFPWLFTFNCKMLITLEEFRLGVRFMKQSASHSTSKQIKHVKINHVAKQKLAHVLSTLVTEPHFPIYSLDIADSSLNLQLLYAILSKHSWRLNNFQQLKKVRLGINCSMKYPHVLLKLFAKLEELEITILKPENSSMNLVPITDKRFKILKETPVQTQYTLKKLCLINHSKLLRNEGVAITAQTYSPFPVLLDHSFPNLEELTLVSFQFANHLPQFGYFVSQLNCLKSMYLENNDGLDLLTLLQMFLNYKPSFKLKHFTFRESRISSSISLQQISETYLTQFKHLETLDLYGNCLSTKGLYKLLKVCGKTLASLNLGNANYYSFEMHSQRKLELGKITQYCPLLTTLCLSDMNIDAMAMLHLTKSISQSNLCLRNLDLSFNAFDGMDLLRFLGVLEKRLLEPLETLVVHGMLIQKDTLEYVKRKLFAKHCLCDPQRLRWSMYGVNSWVQ</sequence>
<reference evidence="5 6" key="1">
    <citation type="journal article" date="2009" name="Nature">
        <title>Evolution of pathogenicity and sexual reproduction in eight Candida genomes.</title>
        <authorList>
            <person name="Butler G."/>
            <person name="Rasmussen M.D."/>
            <person name="Lin M.F."/>
            <person name="Santos M.A."/>
            <person name="Sakthikumar S."/>
            <person name="Munro C.A."/>
            <person name="Rheinbay E."/>
            <person name="Grabherr M."/>
            <person name="Forche A."/>
            <person name="Reedy J.L."/>
            <person name="Agrafioti I."/>
            <person name="Arnaud M.B."/>
            <person name="Bates S."/>
            <person name="Brown A.J."/>
            <person name="Brunke S."/>
            <person name="Costanzo M.C."/>
            <person name="Fitzpatrick D.A."/>
            <person name="de Groot P.W."/>
            <person name="Harris D."/>
            <person name="Hoyer L.L."/>
            <person name="Hube B."/>
            <person name="Klis F.M."/>
            <person name="Kodira C."/>
            <person name="Lennard N."/>
            <person name="Logue M.E."/>
            <person name="Martin R."/>
            <person name="Neiman A.M."/>
            <person name="Nikolaou E."/>
            <person name="Quail M.A."/>
            <person name="Quinn J."/>
            <person name="Santos M.C."/>
            <person name="Schmitzberger F.F."/>
            <person name="Sherlock G."/>
            <person name="Shah P."/>
            <person name="Silverstein K.A."/>
            <person name="Skrzypek M.S."/>
            <person name="Soll D."/>
            <person name="Staggs R."/>
            <person name="Stansfield I."/>
            <person name="Stumpf M.P."/>
            <person name="Sudbery P.E."/>
            <person name="Srikantha T."/>
            <person name="Zeng Q."/>
            <person name="Berman J."/>
            <person name="Berriman M."/>
            <person name="Heitman J."/>
            <person name="Gow N.A."/>
            <person name="Lorenz M.C."/>
            <person name="Birren B.W."/>
            <person name="Kellis M."/>
            <person name="Cuomo C.A."/>
        </authorList>
    </citation>
    <scope>NUCLEOTIDE SEQUENCE [LARGE SCALE GENOMIC DNA]</scope>
    <source>
        <strain evidence="6">ATCC 11503 / BCRC 21390 / CBS 2605 / JCM 1781 / NBRC 1676 / NRRL YB-4239</strain>
    </source>
</reference>
<organism evidence="5 6">
    <name type="scientific">Lodderomyces elongisporus (strain ATCC 11503 / CBS 2605 / JCM 1781 / NBRC 1676 / NRRL YB-4239)</name>
    <name type="common">Yeast</name>
    <name type="synonym">Saccharomyces elongisporus</name>
    <dbReference type="NCBI Taxonomy" id="379508"/>
    <lineage>
        <taxon>Eukaryota</taxon>
        <taxon>Fungi</taxon>
        <taxon>Dikarya</taxon>
        <taxon>Ascomycota</taxon>
        <taxon>Saccharomycotina</taxon>
        <taxon>Pichiomycetes</taxon>
        <taxon>Debaryomycetaceae</taxon>
        <taxon>Candida/Lodderomyces clade</taxon>
        <taxon>Lodderomyces</taxon>
    </lineage>
</organism>
<dbReference type="PROSITE" id="PS50181">
    <property type="entry name" value="FBOX"/>
    <property type="match status" value="1"/>
</dbReference>
<keyword evidence="1" id="KW-0677">Repeat</keyword>
<dbReference type="GeneID" id="5234124"/>
<dbReference type="SMART" id="SM00256">
    <property type="entry name" value="FBOX"/>
    <property type="match status" value="1"/>
</dbReference>
<dbReference type="OrthoDB" id="629492at2759"/>
<dbReference type="PANTHER" id="PTHR22904:SF523">
    <property type="entry name" value="STRESS-INDUCED-PHOSPHOPROTEIN 1"/>
    <property type="match status" value="1"/>
</dbReference>
<dbReference type="InterPro" id="IPR001810">
    <property type="entry name" value="F-box_dom"/>
</dbReference>
<dbReference type="VEuPathDB" id="FungiDB:LELG_02302"/>
<evidence type="ECO:0000313" key="5">
    <source>
        <dbReference type="EMBL" id="EDK44123.1"/>
    </source>
</evidence>
<dbReference type="Proteomes" id="UP000001996">
    <property type="component" value="Unassembled WGS sequence"/>
</dbReference>
<evidence type="ECO:0000256" key="2">
    <source>
        <dbReference type="ARBA" id="ARBA00022803"/>
    </source>
</evidence>
<dbReference type="FunCoup" id="A5DY65">
    <property type="interactions" value="97"/>
</dbReference>